<evidence type="ECO:0000313" key="1">
    <source>
        <dbReference type="EMBL" id="PCS23820.1"/>
    </source>
</evidence>
<proteinExistence type="predicted"/>
<dbReference type="AlphaFoldDB" id="A0A2A5T6U7"/>
<accession>A0A2A5T6U7</accession>
<organism evidence="1 2">
    <name type="scientific">Candidatus Enterovibrio escicola</name>
    <dbReference type="NCBI Taxonomy" id="1927127"/>
    <lineage>
        <taxon>Bacteria</taxon>
        <taxon>Pseudomonadati</taxon>
        <taxon>Pseudomonadota</taxon>
        <taxon>Gammaproteobacteria</taxon>
        <taxon>Vibrionales</taxon>
        <taxon>Vibrionaceae</taxon>
        <taxon>Enterovibrio</taxon>
    </lineage>
</organism>
<sequence>MIESLYQKWLTSFGGVDTEIKIISLVHWSGNLQAFFQ</sequence>
<comment type="caution">
    <text evidence="1">The sequence shown here is derived from an EMBL/GenBank/DDBJ whole genome shotgun (WGS) entry which is preliminary data.</text>
</comment>
<reference evidence="2" key="1">
    <citation type="submission" date="2017-04" db="EMBL/GenBank/DDBJ databases">
        <title>Genome evolution of the luminous symbionts of deep sea anglerfish.</title>
        <authorList>
            <person name="Hendry T.A."/>
        </authorList>
    </citation>
    <scope>NUCLEOTIDE SEQUENCE [LARGE SCALE GENOMIC DNA]</scope>
</reference>
<name>A0A2A5T6U7_9GAMM</name>
<evidence type="ECO:0000313" key="2">
    <source>
        <dbReference type="Proteomes" id="UP000219020"/>
    </source>
</evidence>
<protein>
    <recommendedName>
        <fullName evidence="3">Mobile element protein</fullName>
    </recommendedName>
</protein>
<evidence type="ECO:0008006" key="3">
    <source>
        <dbReference type="Google" id="ProtNLM"/>
    </source>
</evidence>
<dbReference type="EMBL" id="NBYY01000009">
    <property type="protein sequence ID" value="PCS23820.1"/>
    <property type="molecule type" value="Genomic_DNA"/>
</dbReference>
<dbReference type="Proteomes" id="UP000219020">
    <property type="component" value="Unassembled WGS sequence"/>
</dbReference>
<gene>
    <name evidence="1" type="ORF">BTN49_0789</name>
</gene>
<keyword evidence="2" id="KW-1185">Reference proteome</keyword>